<evidence type="ECO:0000256" key="2">
    <source>
        <dbReference type="ARBA" id="ARBA00022833"/>
    </source>
</evidence>
<feature type="domain" description="Peptidase M20 dimerisation" evidence="3">
    <location>
        <begin position="189"/>
        <end position="277"/>
    </location>
</feature>
<dbReference type="NCBIfam" id="TIGR01883">
    <property type="entry name" value="PepT-like"/>
    <property type="match status" value="1"/>
</dbReference>
<dbReference type="Pfam" id="PF07687">
    <property type="entry name" value="M20_dimer"/>
    <property type="match status" value="1"/>
</dbReference>
<comment type="cofactor">
    <cofactor evidence="1">
        <name>Zn(2+)</name>
        <dbReference type="ChEBI" id="CHEBI:29105"/>
    </cofactor>
</comment>
<evidence type="ECO:0000313" key="5">
    <source>
        <dbReference type="Proteomes" id="UP000648182"/>
    </source>
</evidence>
<dbReference type="SUPFAM" id="SSF55031">
    <property type="entry name" value="Bacterial exopeptidase dimerisation domain"/>
    <property type="match status" value="1"/>
</dbReference>
<name>A0ABR8VIE2_9BACI</name>
<proteinExistence type="predicted"/>
<dbReference type="SUPFAM" id="SSF53187">
    <property type="entry name" value="Zn-dependent exopeptidases"/>
    <property type="match status" value="1"/>
</dbReference>
<dbReference type="InterPro" id="IPR002933">
    <property type="entry name" value="Peptidase_M20"/>
</dbReference>
<dbReference type="InterPro" id="IPR036264">
    <property type="entry name" value="Bact_exopeptidase_dim_dom"/>
</dbReference>
<reference evidence="4 5" key="1">
    <citation type="submission" date="2020-08" db="EMBL/GenBank/DDBJ databases">
        <title>A Genomic Blueprint of the Chicken Gut Microbiome.</title>
        <authorList>
            <person name="Gilroy R."/>
            <person name="Ravi A."/>
            <person name="Getino M."/>
            <person name="Pursley I."/>
            <person name="Horton D.L."/>
            <person name="Alikhan N.-F."/>
            <person name="Baker D."/>
            <person name="Gharbi K."/>
            <person name="Hall N."/>
            <person name="Watson M."/>
            <person name="Adriaenssens E.M."/>
            <person name="Foster-Nyarko E."/>
            <person name="Jarju S."/>
            <person name="Secka A."/>
            <person name="Antonio M."/>
            <person name="Oren A."/>
            <person name="Chaudhuri R."/>
            <person name="La Ragione R.M."/>
            <person name="Hildebrand F."/>
            <person name="Pallen M.J."/>
        </authorList>
    </citation>
    <scope>NUCLEOTIDE SEQUENCE [LARGE SCALE GENOMIC DNA]</scope>
    <source>
        <strain evidence="4 5">Sa1BUA2</strain>
    </source>
</reference>
<sequence>MSLITREIQLDEEKVVNSFLEWAKVNAPSGKEKSISERLESTLTDMGFSIQFDEAHINFDGDVGNLIAFWNGTDSSIPPLFFSTHMDTVLPTEDLKPVIKDGVIYSDGTTILGADDRAALTAYLEAIQYVQENNIPCGPIELILTVNEQQALQGSRHLDYSKVKSDFGYVFDSSGDVGQIILQGPYSSKFHIEVIGKSSHIGLNPEEGIYAFEIAADIIKSVKVGKIDEETLVNVGLIHGGELSSIIPGNVKMTGEVRCFNKKELNEQLELIFSNALSAAEKYGGRVRNEIEKKYSGFQVDKDSLLAKNAFDAAEQIQVQPWLTKTLGGADTNNLNENNLTCITLGNGFRNIHTHQEHISIKNLVNTVRYTVSLIQSWHNLHKND</sequence>
<protein>
    <submittedName>
        <fullName evidence="4">M20/M25/M40 family metallo-hydrolase</fullName>
    </submittedName>
</protein>
<accession>A0ABR8VIE2</accession>
<dbReference type="RefSeq" id="WP_191810711.1">
    <property type="nucleotide sequence ID" value="NZ_JACSPV010000006.1"/>
</dbReference>
<dbReference type="PANTHER" id="PTHR42994">
    <property type="entry name" value="PEPTIDASE T"/>
    <property type="match status" value="1"/>
</dbReference>
<dbReference type="EMBL" id="JACSPV010000006">
    <property type="protein sequence ID" value="MBD8004529.1"/>
    <property type="molecule type" value="Genomic_DNA"/>
</dbReference>
<organism evidence="4 5">
    <name type="scientific">Bacillus norwichensis</name>
    <dbReference type="NCBI Taxonomy" id="2762217"/>
    <lineage>
        <taxon>Bacteria</taxon>
        <taxon>Bacillati</taxon>
        <taxon>Bacillota</taxon>
        <taxon>Bacilli</taxon>
        <taxon>Bacillales</taxon>
        <taxon>Bacillaceae</taxon>
        <taxon>Bacillus</taxon>
    </lineage>
</organism>
<comment type="caution">
    <text evidence="4">The sequence shown here is derived from an EMBL/GenBank/DDBJ whole genome shotgun (WGS) entry which is preliminary data.</text>
</comment>
<evidence type="ECO:0000313" key="4">
    <source>
        <dbReference type="EMBL" id="MBD8004529.1"/>
    </source>
</evidence>
<dbReference type="Pfam" id="PF01546">
    <property type="entry name" value="Peptidase_M20"/>
    <property type="match status" value="1"/>
</dbReference>
<dbReference type="PANTHER" id="PTHR42994:SF2">
    <property type="entry name" value="PEPTIDASE"/>
    <property type="match status" value="1"/>
</dbReference>
<dbReference type="InterPro" id="IPR011650">
    <property type="entry name" value="Peptidase_M20_dimer"/>
</dbReference>
<keyword evidence="2" id="KW-0862">Zinc</keyword>
<evidence type="ECO:0000259" key="3">
    <source>
        <dbReference type="Pfam" id="PF07687"/>
    </source>
</evidence>
<dbReference type="Proteomes" id="UP000648182">
    <property type="component" value="Unassembled WGS sequence"/>
</dbReference>
<keyword evidence="5" id="KW-1185">Reference proteome</keyword>
<gene>
    <name evidence="4" type="ORF">H9631_05490</name>
</gene>
<dbReference type="Gene3D" id="3.40.630.10">
    <property type="entry name" value="Zn peptidases"/>
    <property type="match status" value="1"/>
</dbReference>
<dbReference type="InterPro" id="IPR010162">
    <property type="entry name" value="PepT-like"/>
</dbReference>
<evidence type="ECO:0000256" key="1">
    <source>
        <dbReference type="ARBA" id="ARBA00001947"/>
    </source>
</evidence>
<dbReference type="Gene3D" id="3.30.70.360">
    <property type="match status" value="1"/>
</dbReference>